<evidence type="ECO:0000313" key="2">
    <source>
        <dbReference type="Proteomes" id="UP001175211"/>
    </source>
</evidence>
<evidence type="ECO:0008006" key="3">
    <source>
        <dbReference type="Google" id="ProtNLM"/>
    </source>
</evidence>
<name>A0AA39NHS7_ARMTA</name>
<gene>
    <name evidence="1" type="ORF">EV420DRAFT_798931</name>
</gene>
<sequence length="392" mass="44542">MPECNDSLSLPQEICDGIIDELCHDRRSLLRASLTCRALYPRTRVHLFSHVSLSNESDCIRLRELIAMSPMLALLFKSLSIDITSRQGHDPKVYGALIVVEYLVNLNQLPLGSGDWSQLPDTVVSSLQSHSYRSLDILSSFTFRAIGEVCSLVQNSSNLQWASFRCGNNFTEECHLNHSLHPVPAPISLDIGDGINSVPVETFLKLTTSSRLCPFSFRNVHTLSIALSDHTRILPQHLNEYIVFLGTSLKSLHVNHTMLVFPHTSSETLDVSSVQNLEVRVLKYDPTVFGRGSQMFEWWITNLSMVNKRSALRSILFEIQPPQPELEHPALVWEDLWTRLDDYLASYKMDSLERVAITFRPRPAEWEIYKTHMEGKFPLLKKLGREVVLNAT</sequence>
<keyword evidence="2" id="KW-1185">Reference proteome</keyword>
<comment type="caution">
    <text evidence="1">The sequence shown here is derived from an EMBL/GenBank/DDBJ whole genome shotgun (WGS) entry which is preliminary data.</text>
</comment>
<dbReference type="Proteomes" id="UP001175211">
    <property type="component" value="Unassembled WGS sequence"/>
</dbReference>
<dbReference type="GeneID" id="85367042"/>
<evidence type="ECO:0000313" key="1">
    <source>
        <dbReference type="EMBL" id="KAK0465879.1"/>
    </source>
</evidence>
<dbReference type="RefSeq" id="XP_060336706.1">
    <property type="nucleotide sequence ID" value="XM_060483494.1"/>
</dbReference>
<protein>
    <recommendedName>
        <fullName evidence="3">F-box domain-containing protein</fullName>
    </recommendedName>
</protein>
<dbReference type="EMBL" id="JAUEPS010000004">
    <property type="protein sequence ID" value="KAK0465879.1"/>
    <property type="molecule type" value="Genomic_DNA"/>
</dbReference>
<organism evidence="1 2">
    <name type="scientific">Armillaria tabescens</name>
    <name type="common">Ringless honey mushroom</name>
    <name type="synonym">Agaricus tabescens</name>
    <dbReference type="NCBI Taxonomy" id="1929756"/>
    <lineage>
        <taxon>Eukaryota</taxon>
        <taxon>Fungi</taxon>
        <taxon>Dikarya</taxon>
        <taxon>Basidiomycota</taxon>
        <taxon>Agaricomycotina</taxon>
        <taxon>Agaricomycetes</taxon>
        <taxon>Agaricomycetidae</taxon>
        <taxon>Agaricales</taxon>
        <taxon>Marasmiineae</taxon>
        <taxon>Physalacriaceae</taxon>
        <taxon>Desarmillaria</taxon>
    </lineage>
</organism>
<dbReference type="AlphaFoldDB" id="A0AA39NHS7"/>
<accession>A0AA39NHS7</accession>
<proteinExistence type="predicted"/>
<reference evidence="1" key="1">
    <citation type="submission" date="2023-06" db="EMBL/GenBank/DDBJ databases">
        <authorList>
            <consortium name="Lawrence Berkeley National Laboratory"/>
            <person name="Ahrendt S."/>
            <person name="Sahu N."/>
            <person name="Indic B."/>
            <person name="Wong-Bajracharya J."/>
            <person name="Merenyi Z."/>
            <person name="Ke H.-M."/>
            <person name="Monk M."/>
            <person name="Kocsube S."/>
            <person name="Drula E."/>
            <person name="Lipzen A."/>
            <person name="Balint B."/>
            <person name="Henrissat B."/>
            <person name="Andreopoulos B."/>
            <person name="Martin F.M."/>
            <person name="Harder C.B."/>
            <person name="Rigling D."/>
            <person name="Ford K.L."/>
            <person name="Foster G.D."/>
            <person name="Pangilinan J."/>
            <person name="Papanicolaou A."/>
            <person name="Barry K."/>
            <person name="LaButti K."/>
            <person name="Viragh M."/>
            <person name="Koriabine M."/>
            <person name="Yan M."/>
            <person name="Riley R."/>
            <person name="Champramary S."/>
            <person name="Plett K.L."/>
            <person name="Tsai I.J."/>
            <person name="Slot J."/>
            <person name="Sipos G."/>
            <person name="Plett J."/>
            <person name="Nagy L.G."/>
            <person name="Grigoriev I.V."/>
        </authorList>
    </citation>
    <scope>NUCLEOTIDE SEQUENCE</scope>
    <source>
        <strain evidence="1">CCBAS 213</strain>
    </source>
</reference>